<dbReference type="SMART" id="SM00460">
    <property type="entry name" value="TGc"/>
    <property type="match status" value="1"/>
</dbReference>
<dbReference type="Pfam" id="PF01841">
    <property type="entry name" value="Transglut_core"/>
    <property type="match status" value="1"/>
</dbReference>
<feature type="transmembrane region" description="Helical" evidence="2">
    <location>
        <begin position="132"/>
        <end position="152"/>
    </location>
</feature>
<gene>
    <name evidence="4" type="ORF">TM51_05907</name>
</gene>
<dbReference type="Pfam" id="PF11992">
    <property type="entry name" value="TgpA_N"/>
    <property type="match status" value="1"/>
</dbReference>
<accession>A0A9P2TBU0</accession>
<dbReference type="InterPro" id="IPR002931">
    <property type="entry name" value="Transglutaminase-like"/>
</dbReference>
<dbReference type="InterPro" id="IPR021878">
    <property type="entry name" value="TgpA_N"/>
</dbReference>
<reference evidence="4 5" key="1">
    <citation type="journal article" date="2013" name="Genome Announc.">
        <title>Draft Genome Sequence of the Lignocellulose Decomposer Thermobifida fusca Strain TM51.</title>
        <authorList>
            <person name="Toth A."/>
            <person name="Barna T."/>
            <person name="Nagy I."/>
            <person name="Horvath B."/>
            <person name="Nagy I."/>
            <person name="Tancsics A."/>
            <person name="Kriszt B."/>
            <person name="Baka E."/>
            <person name="Fekete C."/>
            <person name="Kukolya J."/>
        </authorList>
    </citation>
    <scope>NUCLEOTIDE SEQUENCE [LARGE SCALE GENOMIC DNA]</scope>
    <source>
        <strain evidence="4 5">TM51</strain>
    </source>
</reference>
<evidence type="ECO:0000256" key="2">
    <source>
        <dbReference type="SAM" id="Phobius"/>
    </source>
</evidence>
<dbReference type="PANTHER" id="PTHR42736">
    <property type="entry name" value="PROTEIN-GLUTAMINE GAMMA-GLUTAMYLTRANSFERASE"/>
    <property type="match status" value="1"/>
</dbReference>
<feature type="compositionally biased region" description="Basic and acidic residues" evidence="1">
    <location>
        <begin position="573"/>
        <end position="584"/>
    </location>
</feature>
<evidence type="ECO:0000313" key="4">
    <source>
        <dbReference type="EMBL" id="EOR71828.1"/>
    </source>
</evidence>
<protein>
    <submittedName>
        <fullName evidence="4">Transglutaminase-like protein</fullName>
    </submittedName>
</protein>
<evidence type="ECO:0000256" key="1">
    <source>
        <dbReference type="SAM" id="MobiDB-lite"/>
    </source>
</evidence>
<feature type="region of interest" description="Disordered" evidence="1">
    <location>
        <begin position="572"/>
        <end position="627"/>
    </location>
</feature>
<feature type="compositionally biased region" description="Low complexity" evidence="1">
    <location>
        <begin position="585"/>
        <end position="603"/>
    </location>
</feature>
<feature type="transmembrane region" description="Helical" evidence="2">
    <location>
        <begin position="70"/>
        <end position="90"/>
    </location>
</feature>
<keyword evidence="2" id="KW-0812">Transmembrane</keyword>
<comment type="caution">
    <text evidence="4">The sequence shown here is derived from an EMBL/GenBank/DDBJ whole genome shotgun (WGS) entry which is preliminary data.</text>
</comment>
<dbReference type="PANTHER" id="PTHR42736:SF1">
    <property type="entry name" value="PROTEIN-GLUTAMINE GAMMA-GLUTAMYLTRANSFERASE"/>
    <property type="match status" value="1"/>
</dbReference>
<feature type="domain" description="Transglutaminase-like" evidence="3">
    <location>
        <begin position="483"/>
        <end position="553"/>
    </location>
</feature>
<dbReference type="SUPFAM" id="SSF54001">
    <property type="entry name" value="Cysteine proteinases"/>
    <property type="match status" value="1"/>
</dbReference>
<evidence type="ECO:0000313" key="5">
    <source>
        <dbReference type="Proteomes" id="UP000014184"/>
    </source>
</evidence>
<feature type="transmembrane region" description="Helical" evidence="2">
    <location>
        <begin position="182"/>
        <end position="201"/>
    </location>
</feature>
<dbReference type="Gene3D" id="3.10.620.30">
    <property type="match status" value="1"/>
</dbReference>
<feature type="transmembrane region" description="Helical" evidence="2">
    <location>
        <begin position="631"/>
        <end position="652"/>
    </location>
</feature>
<feature type="region of interest" description="Disordered" evidence="1">
    <location>
        <begin position="775"/>
        <end position="796"/>
    </location>
</feature>
<keyword evidence="2" id="KW-1133">Transmembrane helix</keyword>
<dbReference type="Pfam" id="PF13559">
    <property type="entry name" value="DUF4129"/>
    <property type="match status" value="1"/>
</dbReference>
<dbReference type="InterPro" id="IPR052901">
    <property type="entry name" value="Bact_TGase-like"/>
</dbReference>
<dbReference type="Proteomes" id="UP000014184">
    <property type="component" value="Unassembled WGS sequence"/>
</dbReference>
<feature type="transmembrane region" description="Helical" evidence="2">
    <location>
        <begin position="213"/>
        <end position="241"/>
    </location>
</feature>
<sequence length="796" mass="84603">MAEFGGGTVRPVKEALLAALLSLTTAASALCMLPLLGPLFADADWWTRPASAAVTVAAAGAVTQWIRVPAVVTPLVQLVALAITVTAHVLRDTAPLGILPTPGVVDQIIALAFSGVADIQTHVIPVPATDGIVLLVTLLLGVLTISAHWIAVTLRVPGVAAAALLSLIAVPLTVHHEGVDGAAFTWAAVGFLLLFAGDSLVRTVSWEAGAWTAAAAGLWGLGVTGTAAVCIVLALLVPALLPGVSNGSVFSLINQLRSGGRTVSTVDPLTSLRGTLTSTGNRRVLEYRTSDPAPEYLRTHVLDSFNGETWTMSPVEASTKDLLNGTIPHPPGFSTGSDAESVVTDITISTEARGMDFLPLPYPSRDVQVNGEWYVDPETLMVFSPNDDAAGLTYRVTSISSVPDEDALRAAPAATAFRVDQRYVDLPPLSQEVTQLIEEITSGADSLFDQALALQAWFTSGEFTYDLDPPRVPDNADPLAYFLLDSKTGYCQHFASAMAVMARYVGIPARVAVGYTSGERIGSGHWMVRESDAHAWPELYFANYGWLRFEPTPGEGQPNAAVPEYAATVPERAPVHEPSPHDSEPASPSAPAPQDTPAQPSAPEETREPAEPSAAESTPAPGTGAPRTDAVLTNAGIVAAAAALMLVLPALLRRLVRLLRWRRAADVPAHVRAAWSELRDDLIDLGWEWNPAHSPRTVERLLVSQGRVTPQARDALHRIVTAEEAARYAPRPPAASHLADDCRTVRRALAASFPRTSRIRALFLPRSLWQAPHLRSPEVSGTAGRVGRAPRRDPHA</sequence>
<keyword evidence="5" id="KW-1185">Reference proteome</keyword>
<dbReference type="EMBL" id="AOSG01000026">
    <property type="protein sequence ID" value="EOR71828.1"/>
    <property type="molecule type" value="Genomic_DNA"/>
</dbReference>
<feature type="transmembrane region" description="Helical" evidence="2">
    <location>
        <begin position="159"/>
        <end position="176"/>
    </location>
</feature>
<dbReference type="InterPro" id="IPR038765">
    <property type="entry name" value="Papain-like_cys_pep_sf"/>
</dbReference>
<organism evidence="4 5">
    <name type="scientific">Thermobifida fusca TM51</name>
    <dbReference type="NCBI Taxonomy" id="1169414"/>
    <lineage>
        <taxon>Bacteria</taxon>
        <taxon>Bacillati</taxon>
        <taxon>Actinomycetota</taxon>
        <taxon>Actinomycetes</taxon>
        <taxon>Streptosporangiales</taxon>
        <taxon>Nocardiopsidaceae</taxon>
        <taxon>Thermobifida</taxon>
    </lineage>
</organism>
<proteinExistence type="predicted"/>
<dbReference type="AlphaFoldDB" id="A0A9P2TBU0"/>
<evidence type="ECO:0000259" key="3">
    <source>
        <dbReference type="SMART" id="SM00460"/>
    </source>
</evidence>
<dbReference type="InterPro" id="IPR025403">
    <property type="entry name" value="TgpA-like_C"/>
</dbReference>
<keyword evidence="2" id="KW-0472">Membrane</keyword>
<feature type="compositionally biased region" description="Low complexity" evidence="1">
    <location>
        <begin position="611"/>
        <end position="621"/>
    </location>
</feature>
<name>A0A9P2TBU0_THEFU</name>